<dbReference type="EMBL" id="CATQJL010000316">
    <property type="protein sequence ID" value="CAJ0604867.1"/>
    <property type="molecule type" value="Genomic_DNA"/>
</dbReference>
<feature type="compositionally biased region" description="Basic and acidic residues" evidence="1">
    <location>
        <begin position="1"/>
        <end position="34"/>
    </location>
</feature>
<dbReference type="Proteomes" id="UP001176961">
    <property type="component" value="Unassembled WGS sequence"/>
</dbReference>
<name>A0AA36MCV1_CYLNA</name>
<feature type="region of interest" description="Disordered" evidence="1">
    <location>
        <begin position="1"/>
        <end position="49"/>
    </location>
</feature>
<proteinExistence type="predicted"/>
<organism evidence="2 3">
    <name type="scientific">Cylicocyclus nassatus</name>
    <name type="common">Nematode worm</name>
    <dbReference type="NCBI Taxonomy" id="53992"/>
    <lineage>
        <taxon>Eukaryota</taxon>
        <taxon>Metazoa</taxon>
        <taxon>Ecdysozoa</taxon>
        <taxon>Nematoda</taxon>
        <taxon>Chromadorea</taxon>
        <taxon>Rhabditida</taxon>
        <taxon>Rhabditina</taxon>
        <taxon>Rhabditomorpha</taxon>
        <taxon>Strongyloidea</taxon>
        <taxon>Strongylidae</taxon>
        <taxon>Cylicocyclus</taxon>
    </lineage>
</organism>
<gene>
    <name evidence="2" type="ORF">CYNAS_LOCUS16850</name>
</gene>
<feature type="region of interest" description="Disordered" evidence="1">
    <location>
        <begin position="120"/>
        <end position="149"/>
    </location>
</feature>
<comment type="caution">
    <text evidence="2">The sequence shown here is derived from an EMBL/GenBank/DDBJ whole genome shotgun (WGS) entry which is preliminary data.</text>
</comment>
<keyword evidence="3" id="KW-1185">Reference proteome</keyword>
<evidence type="ECO:0000256" key="1">
    <source>
        <dbReference type="SAM" id="MobiDB-lite"/>
    </source>
</evidence>
<reference evidence="2" key="1">
    <citation type="submission" date="2023-07" db="EMBL/GenBank/DDBJ databases">
        <authorList>
            <consortium name="CYATHOMIX"/>
        </authorList>
    </citation>
    <scope>NUCLEOTIDE SEQUENCE</scope>
    <source>
        <strain evidence="2">N/A</strain>
    </source>
</reference>
<protein>
    <submittedName>
        <fullName evidence="2">Uncharacterized protein</fullName>
    </submittedName>
</protein>
<evidence type="ECO:0000313" key="2">
    <source>
        <dbReference type="EMBL" id="CAJ0604867.1"/>
    </source>
</evidence>
<accession>A0AA36MCV1</accession>
<evidence type="ECO:0000313" key="3">
    <source>
        <dbReference type="Proteomes" id="UP001176961"/>
    </source>
</evidence>
<dbReference type="AlphaFoldDB" id="A0AA36MCV1"/>
<sequence length="166" mass="18387">MTPIERAEEEVPKARNDQNAREEVLEAPNDRNNEEEVLEAPNGQSDGERVFGADVQSELVDRRWPTLANICELETLVPVQVAGRLIRVELMQRFSCPSPVPQTQAIDEFISTQRIVDVDEKESKASSPASDFSEELNVTPPPTNTTLLNDGISEEKIGVPRAYAAS</sequence>